<dbReference type="InterPro" id="IPR011051">
    <property type="entry name" value="RmlC_Cupin_sf"/>
</dbReference>
<evidence type="ECO:0000256" key="2">
    <source>
        <dbReference type="PIRSR" id="PIRSR600888-3"/>
    </source>
</evidence>
<dbReference type="Proteomes" id="UP000717364">
    <property type="component" value="Unassembled WGS sequence"/>
</dbReference>
<comment type="caution">
    <text evidence="4">The sequence shown here is derived from an EMBL/GenBank/DDBJ whole genome shotgun (WGS) entry which is preliminary data.</text>
</comment>
<dbReference type="GO" id="GO:0008830">
    <property type="term" value="F:dTDP-4-dehydrorhamnose 3,5-epimerase activity"/>
    <property type="evidence" value="ECO:0007669"/>
    <property type="project" value="UniProtKB-UniRule"/>
</dbReference>
<dbReference type="NCBIfam" id="TIGR01221">
    <property type="entry name" value="rmlC"/>
    <property type="match status" value="1"/>
</dbReference>
<comment type="function">
    <text evidence="3">Catalyzes the epimerization of the C3' and C5'positions of dTDP-6-deoxy-D-xylo-4-hexulose, forming dTDP-6-deoxy-L-lyxo-4-hexulose.</text>
</comment>
<dbReference type="CDD" id="cd00438">
    <property type="entry name" value="cupin_RmlC"/>
    <property type="match status" value="1"/>
</dbReference>
<comment type="subunit">
    <text evidence="3">Homodimer.</text>
</comment>
<name>A0A947DFZ4_9CYAN</name>
<dbReference type="Gene3D" id="2.60.120.10">
    <property type="entry name" value="Jelly Rolls"/>
    <property type="match status" value="1"/>
</dbReference>
<dbReference type="EMBL" id="JADOES010000017">
    <property type="protein sequence ID" value="MBT9315873.1"/>
    <property type="molecule type" value="Genomic_DNA"/>
</dbReference>
<proteinExistence type="inferred from homology"/>
<gene>
    <name evidence="4" type="primary">rfbC</name>
    <name evidence="4" type="ORF">IXB50_10610</name>
</gene>
<dbReference type="RefSeq" id="WP_215608940.1">
    <property type="nucleotide sequence ID" value="NZ_JADOES010000017.1"/>
</dbReference>
<dbReference type="SUPFAM" id="SSF51182">
    <property type="entry name" value="RmlC-like cupins"/>
    <property type="match status" value="1"/>
</dbReference>
<protein>
    <recommendedName>
        <fullName evidence="3">dTDP-4-dehydrorhamnose 3,5-epimerase</fullName>
        <ecNumber evidence="3">5.1.3.13</ecNumber>
    </recommendedName>
    <alternativeName>
        <fullName evidence="3">Thymidine diphospho-4-keto-rhamnose 3,5-epimerase</fullName>
    </alternativeName>
</protein>
<evidence type="ECO:0000256" key="3">
    <source>
        <dbReference type="RuleBase" id="RU364069"/>
    </source>
</evidence>
<comment type="similarity">
    <text evidence="3">Belongs to the dTDP-4-dehydrorhamnose 3,5-epimerase family.</text>
</comment>
<keyword evidence="3 4" id="KW-0413">Isomerase</keyword>
<reference evidence="4" key="2">
    <citation type="journal article" date="2021" name="Mar. Drugs">
        <title>Genome Reduction and Secondary Metabolism of the Marine Sponge-Associated Cyanobacterium Leptothoe.</title>
        <authorList>
            <person name="Konstantinou D."/>
            <person name="Popin R.V."/>
            <person name="Fewer D.P."/>
            <person name="Sivonen K."/>
            <person name="Gkelis S."/>
        </authorList>
    </citation>
    <scope>NUCLEOTIDE SEQUENCE</scope>
    <source>
        <strain evidence="4">TAU-MAC 1115</strain>
    </source>
</reference>
<dbReference type="GO" id="GO:0000271">
    <property type="term" value="P:polysaccharide biosynthetic process"/>
    <property type="evidence" value="ECO:0007669"/>
    <property type="project" value="TreeGrafter"/>
</dbReference>
<feature type="active site" description="Proton donor" evidence="1">
    <location>
        <position position="132"/>
    </location>
</feature>
<feature type="site" description="Participates in a stacking interaction with the thymidine ring of dTDP-4-oxo-6-deoxyglucose" evidence="2">
    <location>
        <position position="138"/>
    </location>
</feature>
<dbReference type="Pfam" id="PF00908">
    <property type="entry name" value="dTDP_sugar_isom"/>
    <property type="match status" value="1"/>
</dbReference>
<comment type="pathway">
    <text evidence="3">Carbohydrate biosynthesis; dTDP-L-rhamnose biosynthesis.</text>
</comment>
<feature type="active site" description="Proton acceptor" evidence="1">
    <location>
        <position position="62"/>
    </location>
</feature>
<dbReference type="GO" id="GO:0005829">
    <property type="term" value="C:cytosol"/>
    <property type="evidence" value="ECO:0007669"/>
    <property type="project" value="TreeGrafter"/>
</dbReference>
<keyword evidence="5" id="KW-1185">Reference proteome</keyword>
<dbReference type="PANTHER" id="PTHR21047">
    <property type="entry name" value="DTDP-6-DEOXY-D-GLUCOSE-3,5 EPIMERASE"/>
    <property type="match status" value="1"/>
</dbReference>
<dbReference type="PANTHER" id="PTHR21047:SF2">
    <property type="entry name" value="THYMIDINE DIPHOSPHO-4-KETO-RHAMNOSE 3,5-EPIMERASE"/>
    <property type="match status" value="1"/>
</dbReference>
<reference evidence="4" key="1">
    <citation type="submission" date="2020-11" db="EMBL/GenBank/DDBJ databases">
        <authorList>
            <person name="Konstantinou D."/>
            <person name="Gkelis S."/>
            <person name="Popin R."/>
            <person name="Fewer D."/>
            <person name="Sivonen K."/>
        </authorList>
    </citation>
    <scope>NUCLEOTIDE SEQUENCE</scope>
    <source>
        <strain evidence="4">TAU-MAC 1115</strain>
    </source>
</reference>
<organism evidence="4 5">
    <name type="scientific">Leptothoe spongobia TAU-MAC 1115</name>
    <dbReference type="NCBI Taxonomy" id="1967444"/>
    <lineage>
        <taxon>Bacteria</taxon>
        <taxon>Bacillati</taxon>
        <taxon>Cyanobacteriota</taxon>
        <taxon>Cyanophyceae</taxon>
        <taxon>Nodosilineales</taxon>
        <taxon>Cymatolegaceae</taxon>
        <taxon>Leptothoe</taxon>
        <taxon>Leptothoe spongobia</taxon>
    </lineage>
</organism>
<evidence type="ECO:0000256" key="1">
    <source>
        <dbReference type="PIRSR" id="PIRSR600888-1"/>
    </source>
</evidence>
<dbReference type="InterPro" id="IPR000888">
    <property type="entry name" value="RmlC-like"/>
</dbReference>
<evidence type="ECO:0000313" key="5">
    <source>
        <dbReference type="Proteomes" id="UP000717364"/>
    </source>
</evidence>
<dbReference type="GO" id="GO:0019305">
    <property type="term" value="P:dTDP-rhamnose biosynthetic process"/>
    <property type="evidence" value="ECO:0007669"/>
    <property type="project" value="UniProtKB-UniRule"/>
</dbReference>
<accession>A0A947DFZ4</accession>
<sequence length="174" mass="19749">MKFIETGLEGAFVLELEPRSDDRGFFARAFCQREFKEHGLNPTIAQCNLAFTEKKGTIRGLHYQTPPATEAKLFRCISGCNFHVIVDMRPDSPTYLTHFGVKLSPQNRRALYVPELFAHGYQTQEDNSEALYQVSEFYSPGNEAGLRYDDPKLAIDWPSPISVVSDKDTAWPLL</sequence>
<dbReference type="InterPro" id="IPR014710">
    <property type="entry name" value="RmlC-like_jellyroll"/>
</dbReference>
<comment type="catalytic activity">
    <reaction evidence="3">
        <text>dTDP-4-dehydro-6-deoxy-alpha-D-glucose = dTDP-4-dehydro-beta-L-rhamnose</text>
        <dbReference type="Rhea" id="RHEA:16969"/>
        <dbReference type="ChEBI" id="CHEBI:57649"/>
        <dbReference type="ChEBI" id="CHEBI:62830"/>
        <dbReference type="EC" id="5.1.3.13"/>
    </reaction>
</comment>
<dbReference type="AlphaFoldDB" id="A0A947DFZ4"/>
<dbReference type="EC" id="5.1.3.13" evidence="3"/>
<evidence type="ECO:0000313" key="4">
    <source>
        <dbReference type="EMBL" id="MBT9315873.1"/>
    </source>
</evidence>